<accession>A0A520MHL5</accession>
<comment type="caution">
    <text evidence="2">The sequence shown here is derived from an EMBL/GenBank/DDBJ whole genome shotgun (WGS) entry which is preliminary data.</text>
</comment>
<feature type="region of interest" description="Disordered" evidence="1">
    <location>
        <begin position="21"/>
        <end position="46"/>
    </location>
</feature>
<organism evidence="2 3">
    <name type="scientific">SAR92 clade bacterium</name>
    <dbReference type="NCBI Taxonomy" id="2315479"/>
    <lineage>
        <taxon>Bacteria</taxon>
        <taxon>Pseudomonadati</taxon>
        <taxon>Pseudomonadota</taxon>
        <taxon>Gammaproteobacteria</taxon>
        <taxon>Cellvibrionales</taxon>
        <taxon>Porticoccaceae</taxon>
        <taxon>SAR92 clade</taxon>
    </lineage>
</organism>
<evidence type="ECO:0000313" key="3">
    <source>
        <dbReference type="Proteomes" id="UP000315889"/>
    </source>
</evidence>
<sequence length="107" mass="12496">MTNHSSKNFIRNELRRKTEEFLSRGGEIKQHRAGETGEPLDKPRGRAVFVSGEPRKTRTYINDVVSALDNRKRKSVTPKLNKKTKRPKKKIVYDDFGEPIREIWSDE</sequence>
<feature type="compositionally biased region" description="Basic and acidic residues" evidence="1">
    <location>
        <begin position="21"/>
        <end position="44"/>
    </location>
</feature>
<proteinExistence type="predicted"/>
<dbReference type="EMBL" id="SHBP01000003">
    <property type="protein sequence ID" value="RZO20667.1"/>
    <property type="molecule type" value="Genomic_DNA"/>
</dbReference>
<name>A0A520MHL5_9GAMM</name>
<dbReference type="AlphaFoldDB" id="A0A520MHL5"/>
<evidence type="ECO:0000256" key="1">
    <source>
        <dbReference type="SAM" id="MobiDB-lite"/>
    </source>
</evidence>
<dbReference type="Proteomes" id="UP000315889">
    <property type="component" value="Unassembled WGS sequence"/>
</dbReference>
<evidence type="ECO:0000313" key="2">
    <source>
        <dbReference type="EMBL" id="RZO20667.1"/>
    </source>
</evidence>
<reference evidence="2 3" key="1">
    <citation type="submission" date="2019-02" db="EMBL/GenBank/DDBJ databases">
        <title>Prokaryotic population dynamics and viral predation in marine succession experiment using metagenomics: the confinement effect.</title>
        <authorList>
            <person name="Haro-Moreno J.M."/>
            <person name="Rodriguez-Valera F."/>
            <person name="Lopez-Perez M."/>
        </authorList>
    </citation>
    <scope>NUCLEOTIDE SEQUENCE [LARGE SCALE GENOMIC DNA]</scope>
    <source>
        <strain evidence="2">MED-G170</strain>
    </source>
</reference>
<protein>
    <submittedName>
        <fullName evidence="2">Uncharacterized protein</fullName>
    </submittedName>
</protein>
<gene>
    <name evidence="2" type="ORF">EVB03_02860</name>
</gene>